<dbReference type="PROSITE" id="PS51186">
    <property type="entry name" value="GNAT"/>
    <property type="match status" value="1"/>
</dbReference>
<evidence type="ECO:0000259" key="1">
    <source>
        <dbReference type="PROSITE" id="PS51186"/>
    </source>
</evidence>
<sequence length="192" mass="22173">MLFCSVGSRYFANEQAGGNIMIETERLQLVSFKSSYAQAVLKGRSHLERLFPYAISPQWPNANYSLLLPIIALDVLNHPFKQQWNRFIVHKKQRLLVGQISCYEYPDQKDHVEIGYGVVTDYRGYGYGSEVVKAFISWLFSHEHIHTIVAECVIENKASARVLEKCGFCNTSNSGERTYWELIRQKRNVKSF</sequence>
<dbReference type="SUPFAM" id="SSF55729">
    <property type="entry name" value="Acyl-CoA N-acyltransferases (Nat)"/>
    <property type="match status" value="1"/>
</dbReference>
<dbReference type="Proteomes" id="UP000250174">
    <property type="component" value="Unassembled WGS sequence"/>
</dbReference>
<accession>A0AAX1Q3T1</accession>
<dbReference type="InterPro" id="IPR051531">
    <property type="entry name" value="N-acetyltransferase"/>
</dbReference>
<gene>
    <name evidence="2" type="ORF">A3864_19525</name>
</gene>
<evidence type="ECO:0000313" key="2">
    <source>
        <dbReference type="EMBL" id="RAS73329.1"/>
    </source>
</evidence>
<name>A0AAX1Q3T1_9BACI</name>
<dbReference type="InterPro" id="IPR016181">
    <property type="entry name" value="Acyl_CoA_acyltransferase"/>
</dbReference>
<feature type="domain" description="N-acetyltransferase" evidence="1">
    <location>
        <begin position="45"/>
        <end position="189"/>
    </location>
</feature>
<dbReference type="Pfam" id="PF13302">
    <property type="entry name" value="Acetyltransf_3"/>
    <property type="match status" value="1"/>
</dbReference>
<dbReference type="InterPro" id="IPR000182">
    <property type="entry name" value="GNAT_dom"/>
</dbReference>
<comment type="caution">
    <text evidence="2">The sequence shown here is derived from an EMBL/GenBank/DDBJ whole genome shotgun (WGS) entry which is preliminary data.</text>
</comment>
<reference evidence="2 3" key="1">
    <citation type="submission" date="2016-03" db="EMBL/GenBank/DDBJ databases">
        <title>Comparison of Bacillus endophyticus and B. anthracis characteristics using whole genome sequence analysis and microbiological techniques.</title>
        <authorList>
            <person name="Lekota K.E."/>
            <person name="Mafofo J."/>
            <person name="Rees J."/>
            <person name="Muchadeyi F.C."/>
            <person name="Madoroba E."/>
            <person name="Van Heerden H."/>
        </authorList>
    </citation>
    <scope>NUCLEOTIDE SEQUENCE [LARGE SCALE GENOMIC DNA]</scope>
    <source>
        <strain evidence="2 3">3631_10C</strain>
    </source>
</reference>
<dbReference type="CDD" id="cd04301">
    <property type="entry name" value="NAT_SF"/>
    <property type="match status" value="1"/>
</dbReference>
<dbReference type="Gene3D" id="3.40.630.30">
    <property type="match status" value="1"/>
</dbReference>
<dbReference type="GO" id="GO:0016747">
    <property type="term" value="F:acyltransferase activity, transferring groups other than amino-acyl groups"/>
    <property type="evidence" value="ECO:0007669"/>
    <property type="project" value="InterPro"/>
</dbReference>
<evidence type="ECO:0000313" key="3">
    <source>
        <dbReference type="Proteomes" id="UP000250174"/>
    </source>
</evidence>
<dbReference type="AlphaFoldDB" id="A0AAX1Q3T1"/>
<organism evidence="2 3">
    <name type="scientific">Priestia endophytica</name>
    <dbReference type="NCBI Taxonomy" id="135735"/>
    <lineage>
        <taxon>Bacteria</taxon>
        <taxon>Bacillati</taxon>
        <taxon>Bacillota</taxon>
        <taxon>Bacilli</taxon>
        <taxon>Bacillales</taxon>
        <taxon>Bacillaceae</taxon>
        <taxon>Priestia</taxon>
    </lineage>
</organism>
<dbReference type="EMBL" id="LVYK01000055">
    <property type="protein sequence ID" value="RAS73329.1"/>
    <property type="molecule type" value="Genomic_DNA"/>
</dbReference>
<protein>
    <submittedName>
        <fullName evidence="2">N-acetyltransferase</fullName>
    </submittedName>
</protein>
<dbReference type="PANTHER" id="PTHR43792">
    <property type="entry name" value="GNAT FAMILY, PUTATIVE (AFU_ORTHOLOGUE AFUA_3G00765)-RELATED-RELATED"/>
    <property type="match status" value="1"/>
</dbReference>
<dbReference type="PANTHER" id="PTHR43792:SF13">
    <property type="entry name" value="ACETYLTRANSFERASE"/>
    <property type="match status" value="1"/>
</dbReference>
<proteinExistence type="predicted"/>